<dbReference type="InterPro" id="IPR018170">
    <property type="entry name" value="Aldo/ket_reductase_CS"/>
</dbReference>
<evidence type="ECO:0000256" key="2">
    <source>
        <dbReference type="ARBA" id="ARBA00022857"/>
    </source>
</evidence>
<sequence>MTTPPFSPLITLSDGNEIQQLGLGVYKVDDVTAAGLVEGAIAAGYRRVDTAKLYYNEAGVGAGVRASGIPREEIFVTTKVWNDDQGYDETLRAFDTSLGLLGMDYVDLYLIHWPAPAQDRYRDTWRALEALHSDGRVRSIGVSNFTEAHLERLLDSATETPVVNQVEVQPWLQQDALIAFNAANGIQTEAWSPLGRGRVLDDPTIARIAAKHERSSAQIVLRWHVQRGLLVIPKSNSLERIRENSRVFDFELDAADLSEIAGLETGERTGSHPDAVG</sequence>
<evidence type="ECO:0000256" key="3">
    <source>
        <dbReference type="ARBA" id="ARBA00023002"/>
    </source>
</evidence>
<dbReference type="PIRSF" id="PIRSF000097">
    <property type="entry name" value="AKR"/>
    <property type="match status" value="1"/>
</dbReference>
<dbReference type="PANTHER" id="PTHR43827">
    <property type="entry name" value="2,5-DIKETO-D-GLUCONIC ACID REDUCTASE"/>
    <property type="match status" value="1"/>
</dbReference>
<dbReference type="Gene3D" id="3.20.20.100">
    <property type="entry name" value="NADP-dependent oxidoreductase domain"/>
    <property type="match status" value="1"/>
</dbReference>
<keyword evidence="2" id="KW-0521">NADP</keyword>
<dbReference type="InterPro" id="IPR020471">
    <property type="entry name" value="AKR"/>
</dbReference>
<dbReference type="Pfam" id="PF00248">
    <property type="entry name" value="Aldo_ket_red"/>
    <property type="match status" value="1"/>
</dbReference>
<comment type="caution">
    <text evidence="5">The sequence shown here is derived from an EMBL/GenBank/DDBJ whole genome shotgun (WGS) entry which is preliminary data.</text>
</comment>
<dbReference type="PANTHER" id="PTHR43827:SF3">
    <property type="entry name" value="NADP-DEPENDENT OXIDOREDUCTASE DOMAIN-CONTAINING PROTEIN"/>
    <property type="match status" value="1"/>
</dbReference>
<name>A0ABV2QS42_9MICO</name>
<accession>A0ABV2QS42</accession>
<dbReference type="GO" id="GO:0016491">
    <property type="term" value="F:oxidoreductase activity"/>
    <property type="evidence" value="ECO:0007669"/>
    <property type="project" value="UniProtKB-KW"/>
</dbReference>
<dbReference type="RefSeq" id="WP_354026042.1">
    <property type="nucleotide sequence ID" value="NZ_JBEPSJ010000005.1"/>
</dbReference>
<keyword evidence="3 5" id="KW-0560">Oxidoreductase</keyword>
<protein>
    <submittedName>
        <fullName evidence="5">2,5-diketo-D-gluconate reductase A</fullName>
        <ecNumber evidence="5">1.1.1.346</ecNumber>
    </submittedName>
</protein>
<dbReference type="EC" id="1.1.1.346" evidence="5"/>
<gene>
    <name evidence="5" type="ORF">ABIE21_003407</name>
</gene>
<evidence type="ECO:0000313" key="5">
    <source>
        <dbReference type="EMBL" id="MET4583876.1"/>
    </source>
</evidence>
<dbReference type="InterPro" id="IPR036812">
    <property type="entry name" value="NAD(P)_OxRdtase_dom_sf"/>
</dbReference>
<reference evidence="5 6" key="1">
    <citation type="submission" date="2024-06" db="EMBL/GenBank/DDBJ databases">
        <title>Sorghum-associated microbial communities from plants grown in Nebraska, USA.</title>
        <authorList>
            <person name="Schachtman D."/>
        </authorList>
    </citation>
    <scope>NUCLEOTIDE SEQUENCE [LARGE SCALE GENOMIC DNA]</scope>
    <source>
        <strain evidence="5 6">2857</strain>
    </source>
</reference>
<proteinExistence type="inferred from homology"/>
<evidence type="ECO:0000313" key="6">
    <source>
        <dbReference type="Proteomes" id="UP001549257"/>
    </source>
</evidence>
<evidence type="ECO:0000256" key="1">
    <source>
        <dbReference type="ARBA" id="ARBA00007905"/>
    </source>
</evidence>
<evidence type="ECO:0000259" key="4">
    <source>
        <dbReference type="Pfam" id="PF00248"/>
    </source>
</evidence>
<dbReference type="PRINTS" id="PR00069">
    <property type="entry name" value="ALDKETRDTASE"/>
</dbReference>
<dbReference type="SUPFAM" id="SSF51430">
    <property type="entry name" value="NAD(P)-linked oxidoreductase"/>
    <property type="match status" value="1"/>
</dbReference>
<dbReference type="Proteomes" id="UP001549257">
    <property type="component" value="Unassembled WGS sequence"/>
</dbReference>
<comment type="similarity">
    <text evidence="1">Belongs to the aldo/keto reductase family.</text>
</comment>
<dbReference type="InterPro" id="IPR023210">
    <property type="entry name" value="NADP_OxRdtase_dom"/>
</dbReference>
<dbReference type="EMBL" id="JBEPSJ010000005">
    <property type="protein sequence ID" value="MET4583876.1"/>
    <property type="molecule type" value="Genomic_DNA"/>
</dbReference>
<feature type="domain" description="NADP-dependent oxidoreductase" evidence="4">
    <location>
        <begin position="25"/>
        <end position="263"/>
    </location>
</feature>
<dbReference type="PROSITE" id="PS00062">
    <property type="entry name" value="ALDOKETO_REDUCTASE_2"/>
    <property type="match status" value="1"/>
</dbReference>
<organism evidence="5 6">
    <name type="scientific">Conyzicola nivalis</name>
    <dbReference type="NCBI Taxonomy" id="1477021"/>
    <lineage>
        <taxon>Bacteria</taxon>
        <taxon>Bacillati</taxon>
        <taxon>Actinomycetota</taxon>
        <taxon>Actinomycetes</taxon>
        <taxon>Micrococcales</taxon>
        <taxon>Microbacteriaceae</taxon>
        <taxon>Conyzicola</taxon>
    </lineage>
</organism>
<keyword evidence="6" id="KW-1185">Reference proteome</keyword>